<dbReference type="Proteomes" id="UP000253606">
    <property type="component" value="Chromosome"/>
</dbReference>
<keyword evidence="1" id="KW-0472">Membrane</keyword>
<protein>
    <submittedName>
        <fullName evidence="2">Uncharacterized protein</fullName>
    </submittedName>
</protein>
<keyword evidence="1" id="KW-0812">Transmembrane</keyword>
<dbReference type="EMBL" id="CP030840">
    <property type="protein sequence ID" value="AXC15500.1"/>
    <property type="molecule type" value="Genomic_DNA"/>
</dbReference>
<keyword evidence="3" id="KW-1185">Reference proteome</keyword>
<dbReference type="AlphaFoldDB" id="A0A2Z5G947"/>
<gene>
    <name evidence="2" type="ORF">ACPOL_6259</name>
</gene>
<feature type="transmembrane region" description="Helical" evidence="1">
    <location>
        <begin position="12"/>
        <end position="31"/>
    </location>
</feature>
<accession>A0A2Z5G947</accession>
<keyword evidence="1" id="KW-1133">Transmembrane helix</keyword>
<dbReference type="KEGG" id="abas:ACPOL_6259"/>
<evidence type="ECO:0000313" key="3">
    <source>
        <dbReference type="Proteomes" id="UP000253606"/>
    </source>
</evidence>
<evidence type="ECO:0000313" key="2">
    <source>
        <dbReference type="EMBL" id="AXC15500.1"/>
    </source>
</evidence>
<name>A0A2Z5G947_9BACT</name>
<proteinExistence type="predicted"/>
<evidence type="ECO:0000256" key="1">
    <source>
        <dbReference type="SAM" id="Phobius"/>
    </source>
</evidence>
<sequence length="53" mass="5637">MPIGLARTELLFGALACTGIVIAVLSLPELIRVWMMPNVLGEPHLVLGGPKEV</sequence>
<organism evidence="2 3">
    <name type="scientific">Acidisarcina polymorpha</name>
    <dbReference type="NCBI Taxonomy" id="2211140"/>
    <lineage>
        <taxon>Bacteria</taxon>
        <taxon>Pseudomonadati</taxon>
        <taxon>Acidobacteriota</taxon>
        <taxon>Terriglobia</taxon>
        <taxon>Terriglobales</taxon>
        <taxon>Acidobacteriaceae</taxon>
        <taxon>Acidisarcina</taxon>
    </lineage>
</organism>
<reference evidence="2 3" key="1">
    <citation type="journal article" date="2018" name="Front. Microbiol.">
        <title>Hydrolytic Capabilities as a Key to Environmental Success: Chitinolytic and Cellulolytic Acidobacteria From Acidic Sub-arctic Soils and Boreal Peatlands.</title>
        <authorList>
            <person name="Belova S.E."/>
            <person name="Ravin N.V."/>
            <person name="Pankratov T.A."/>
            <person name="Rakitin A.L."/>
            <person name="Ivanova A.A."/>
            <person name="Beletsky A.V."/>
            <person name="Mardanov A.V."/>
            <person name="Sinninghe Damste J.S."/>
            <person name="Dedysh S.N."/>
        </authorList>
    </citation>
    <scope>NUCLEOTIDE SEQUENCE [LARGE SCALE GENOMIC DNA]</scope>
    <source>
        <strain evidence="2 3">SBC82</strain>
    </source>
</reference>